<feature type="domain" description="Potassium channel" evidence="9">
    <location>
        <begin position="1"/>
        <end position="38"/>
    </location>
</feature>
<evidence type="ECO:0000256" key="1">
    <source>
        <dbReference type="ARBA" id="ARBA00004141"/>
    </source>
</evidence>
<evidence type="ECO:0000256" key="7">
    <source>
        <dbReference type="ARBA" id="ARBA00023303"/>
    </source>
</evidence>
<evidence type="ECO:0000256" key="5">
    <source>
        <dbReference type="ARBA" id="ARBA00023065"/>
    </source>
</evidence>
<keyword evidence="2" id="KW-0813">Transport</keyword>
<dbReference type="InterPro" id="IPR003280">
    <property type="entry name" value="2pore_dom_K_chnl"/>
</dbReference>
<evidence type="ECO:0000256" key="4">
    <source>
        <dbReference type="ARBA" id="ARBA00022989"/>
    </source>
</evidence>
<dbReference type="Gene3D" id="1.10.287.70">
    <property type="match status" value="1"/>
</dbReference>
<name>A0ABM1EHC5_PRICU</name>
<sequence length="248" mass="27527">YGNIAPRTNSGKIVTILYAIVGIPLMLLYLTNIGDFLANSFKFVYSRIARRCIQRRRWPRVRRQRVKTQKSNAMGGCGDNKASDLEEIEAIKIDSISVNDHANNVRRGGGGSPTPPAGGNYDVDMDSIRVPISMCMLLLVGYIGMGATLFSVWEKWNYLDGSYFCFITLTTIGFGDLVPGDDVINNTGSEFKLVLCSLYMLFGMALLAMCFNLMQEEVINRMRQLAVSLGILQLETGTGDASRRENHT</sequence>
<dbReference type="Pfam" id="PF07885">
    <property type="entry name" value="Ion_trans_2"/>
    <property type="match status" value="2"/>
</dbReference>
<evidence type="ECO:0000256" key="6">
    <source>
        <dbReference type="ARBA" id="ARBA00023136"/>
    </source>
</evidence>
<evidence type="ECO:0000313" key="10">
    <source>
        <dbReference type="Proteomes" id="UP000695022"/>
    </source>
</evidence>
<evidence type="ECO:0000256" key="2">
    <source>
        <dbReference type="ARBA" id="ARBA00022448"/>
    </source>
</evidence>
<feature type="non-terminal residue" evidence="11">
    <location>
        <position position="1"/>
    </location>
</feature>
<feature type="transmembrane region" description="Helical" evidence="8">
    <location>
        <begin position="135"/>
        <end position="153"/>
    </location>
</feature>
<evidence type="ECO:0000259" key="9">
    <source>
        <dbReference type="Pfam" id="PF07885"/>
    </source>
</evidence>
<keyword evidence="5" id="KW-0406">Ion transport</keyword>
<protein>
    <submittedName>
        <fullName evidence="11">Potassium channel subfamily K member 18-like</fullName>
    </submittedName>
</protein>
<dbReference type="SUPFAM" id="SSF81324">
    <property type="entry name" value="Voltage-gated potassium channels"/>
    <property type="match status" value="1"/>
</dbReference>
<comment type="subcellular location">
    <subcellularLocation>
        <location evidence="1">Membrane</location>
        <topology evidence="1">Multi-pass membrane protein</topology>
    </subcellularLocation>
</comment>
<keyword evidence="6 8" id="KW-0472">Membrane</keyword>
<keyword evidence="4 8" id="KW-1133">Transmembrane helix</keyword>
<feature type="transmembrane region" description="Helical" evidence="8">
    <location>
        <begin position="191"/>
        <end position="214"/>
    </location>
</feature>
<dbReference type="PANTHER" id="PTHR11003">
    <property type="entry name" value="POTASSIUM CHANNEL, SUBFAMILY K"/>
    <property type="match status" value="1"/>
</dbReference>
<gene>
    <name evidence="11" type="primary">LOC106812278</name>
</gene>
<reference evidence="11" key="1">
    <citation type="submission" date="2025-08" db="UniProtKB">
        <authorList>
            <consortium name="RefSeq"/>
        </authorList>
    </citation>
    <scope>IDENTIFICATION</scope>
</reference>
<organism evidence="10 11">
    <name type="scientific">Priapulus caudatus</name>
    <name type="common">Priapulid worm</name>
    <dbReference type="NCBI Taxonomy" id="37621"/>
    <lineage>
        <taxon>Eukaryota</taxon>
        <taxon>Metazoa</taxon>
        <taxon>Ecdysozoa</taxon>
        <taxon>Scalidophora</taxon>
        <taxon>Priapulida</taxon>
        <taxon>Priapulimorpha</taxon>
        <taxon>Priapulimorphida</taxon>
        <taxon>Priapulidae</taxon>
        <taxon>Priapulus</taxon>
    </lineage>
</organism>
<evidence type="ECO:0000313" key="11">
    <source>
        <dbReference type="RefSeq" id="XP_014671596.1"/>
    </source>
</evidence>
<dbReference type="RefSeq" id="XP_014671596.1">
    <property type="nucleotide sequence ID" value="XM_014816110.1"/>
</dbReference>
<accession>A0ABM1EHC5</accession>
<dbReference type="Proteomes" id="UP000695022">
    <property type="component" value="Unplaced"/>
</dbReference>
<feature type="transmembrane region" description="Helical" evidence="8">
    <location>
        <begin position="16"/>
        <end position="38"/>
    </location>
</feature>
<keyword evidence="3 8" id="KW-0812">Transmembrane</keyword>
<dbReference type="GeneID" id="106812278"/>
<dbReference type="PANTHER" id="PTHR11003:SF352">
    <property type="entry name" value="BCDNA.GH04802-RELATED"/>
    <property type="match status" value="1"/>
</dbReference>
<keyword evidence="7" id="KW-0407">Ion channel</keyword>
<feature type="domain" description="Potassium channel" evidence="9">
    <location>
        <begin position="138"/>
        <end position="217"/>
    </location>
</feature>
<evidence type="ECO:0000256" key="3">
    <source>
        <dbReference type="ARBA" id="ARBA00022692"/>
    </source>
</evidence>
<keyword evidence="10" id="KW-1185">Reference proteome</keyword>
<proteinExistence type="predicted"/>
<dbReference type="InterPro" id="IPR013099">
    <property type="entry name" value="K_chnl_dom"/>
</dbReference>
<evidence type="ECO:0000256" key="8">
    <source>
        <dbReference type="SAM" id="Phobius"/>
    </source>
</evidence>